<dbReference type="EMBL" id="JARAFO010000021">
    <property type="protein sequence ID" value="MDE1452508.1"/>
    <property type="molecule type" value="Genomic_DNA"/>
</dbReference>
<gene>
    <name evidence="3" type="ORF">B4121_0078</name>
    <name evidence="4" type="ORF">CHCC15381_3821</name>
    <name evidence="2" type="ORF">PVN32_10025</name>
</gene>
<proteinExistence type="predicted"/>
<keyword evidence="6" id="KW-1185">Reference proteome</keyword>
<comment type="caution">
    <text evidence="3">The sequence shown here is derived from an EMBL/GenBank/DDBJ whole genome shotgun (WGS) entry which is preliminary data.</text>
</comment>
<dbReference type="RefSeq" id="WP_020452884.1">
    <property type="nucleotide sequence ID" value="NZ_AP023088.1"/>
</dbReference>
<dbReference type="Pfam" id="PF14115">
    <property type="entry name" value="YuzL"/>
    <property type="match status" value="1"/>
</dbReference>
<protein>
    <submittedName>
        <fullName evidence="2">YuzL family protein</fullName>
    </submittedName>
</protein>
<feature type="region of interest" description="Disordered" evidence="1">
    <location>
        <begin position="1"/>
        <end position="53"/>
    </location>
</feature>
<dbReference type="EMBL" id="NILF01000061">
    <property type="protein sequence ID" value="TWL35439.1"/>
    <property type="molecule type" value="Genomic_DNA"/>
</dbReference>
<reference evidence="2" key="3">
    <citation type="submission" date="2022-12" db="EMBL/GenBank/DDBJ databases">
        <title>Draft Genome Sequences of Bacillus licheniformis and Bacillus paralicheniformis strains isolated from Irish skim milk powders.</title>
        <authorList>
            <person name="Lourenco A."/>
            <person name="Li F."/>
            <person name="Geraldine D."/>
            <person name="Tobin J.T."/>
            <person name="Butler F."/>
            <person name="Jordan K."/>
            <person name="Obrien T."/>
        </authorList>
    </citation>
    <scope>NUCLEOTIDE SEQUENCE</scope>
    <source>
        <strain evidence="2">3370</strain>
    </source>
</reference>
<evidence type="ECO:0000313" key="2">
    <source>
        <dbReference type="EMBL" id="MDE1452508.1"/>
    </source>
</evidence>
<dbReference type="Proteomes" id="UP000185604">
    <property type="component" value="Unassembled WGS sequence"/>
</dbReference>
<name>A0A6I7U7C3_9BACI</name>
<dbReference type="EMBL" id="LKPO01000001">
    <property type="protein sequence ID" value="OLF98551.1"/>
    <property type="molecule type" value="Genomic_DNA"/>
</dbReference>
<evidence type="ECO:0000313" key="4">
    <source>
        <dbReference type="EMBL" id="TWL35439.1"/>
    </source>
</evidence>
<dbReference type="AlphaFoldDB" id="A0A6I7U7C3"/>
<evidence type="ECO:0000313" key="3">
    <source>
        <dbReference type="EMBL" id="OLF98551.1"/>
    </source>
</evidence>
<evidence type="ECO:0000313" key="6">
    <source>
        <dbReference type="Proteomes" id="UP000429980"/>
    </source>
</evidence>
<accession>A0A6I7U7C3</accession>
<dbReference type="GeneID" id="76975928"/>
<evidence type="ECO:0000313" key="5">
    <source>
        <dbReference type="Proteomes" id="UP000185604"/>
    </source>
</evidence>
<evidence type="ECO:0000256" key="1">
    <source>
        <dbReference type="SAM" id="MobiDB-lite"/>
    </source>
</evidence>
<dbReference type="Proteomes" id="UP000429980">
    <property type="component" value="Unassembled WGS sequence"/>
</dbReference>
<dbReference type="InterPro" id="IPR025625">
    <property type="entry name" value="YuzL"/>
</dbReference>
<reference evidence="3 5" key="1">
    <citation type="journal article" date="2016" name="Front. Microbiol.">
        <title>High-Level Heat Resistance of Spores of Bacillus amyloliquefaciens and Bacillus licheniformis Results from the Presence of a spoVA Operon in a Tn1546 Transposon.</title>
        <authorList>
            <person name="Berendsen E.M."/>
            <person name="Koning R.A."/>
            <person name="Boekhorst J."/>
            <person name="de Jong A."/>
            <person name="Kuipers O.P."/>
            <person name="Wells-Bennik M.H."/>
        </authorList>
    </citation>
    <scope>NUCLEOTIDE SEQUENCE [LARGE SCALE GENOMIC DNA]</scope>
    <source>
        <strain evidence="3 5">B4121</strain>
    </source>
</reference>
<reference evidence="4 6" key="2">
    <citation type="submission" date="2019-06" db="EMBL/GenBank/DDBJ databases">
        <title>Genome sequence analysis of &gt;100 Bacillus licheniformis strains suggests intrinsic resistance to this species.</title>
        <authorList>
            <person name="Wels M."/>
            <person name="Siezen R.J."/>
            <person name="Johansen E."/>
            <person name="Stuer-Lauridsen B."/>
            <person name="Bjerre K."/>
            <person name="Nielsen B.K.K."/>
        </authorList>
    </citation>
    <scope>NUCLEOTIDE SEQUENCE [LARGE SCALE GENOMIC DNA]</scope>
    <source>
        <strain evidence="4 6">BAC-15381</strain>
    </source>
</reference>
<dbReference type="Proteomes" id="UP001216709">
    <property type="component" value="Unassembled WGS sequence"/>
</dbReference>
<organism evidence="3 5">
    <name type="scientific">Bacillus paralicheniformis</name>
    <dbReference type="NCBI Taxonomy" id="1648923"/>
    <lineage>
        <taxon>Bacteria</taxon>
        <taxon>Bacillati</taxon>
        <taxon>Bacillota</taxon>
        <taxon>Bacilli</taxon>
        <taxon>Bacillales</taxon>
        <taxon>Bacillaceae</taxon>
        <taxon>Bacillus</taxon>
    </lineage>
</organism>
<sequence>MVRERKNPSSAAVSAASIKGNAGPDYKKADAGGKRTSQNQQYKKHNMDVPEDH</sequence>